<dbReference type="Gene3D" id="3.30.450.20">
    <property type="entry name" value="PAS domain"/>
    <property type="match status" value="1"/>
</dbReference>
<gene>
    <name evidence="2" type="ORF">HELGO_WM32972</name>
</gene>
<proteinExistence type="predicted"/>
<sequence length="186" mass="21775">MSKLKRVKHEIKCATQQVLVSRTDTEGNIVYCNPTFLEVNDFKSSEIIRQPHSIVRHPDMPQTIFRVIWSIIEQGMPIQAVIKNQTNTGEYYWTLMTIKPQKDRDNKIISYVSYGKQAPDKVIEEIEALYRVLSEIEHDIDISAALGFLESHLQEKDMTYAQYMKHLTKNREFRCLCDFIKHSIIP</sequence>
<dbReference type="Pfam" id="PF08447">
    <property type="entry name" value="PAS_3"/>
    <property type="match status" value="1"/>
</dbReference>
<dbReference type="SUPFAM" id="SSF55785">
    <property type="entry name" value="PYP-like sensor domain (PAS domain)"/>
    <property type="match status" value="1"/>
</dbReference>
<name>A0A6S6S984_9BACT</name>
<dbReference type="InterPro" id="IPR035965">
    <property type="entry name" value="PAS-like_dom_sf"/>
</dbReference>
<evidence type="ECO:0000313" key="2">
    <source>
        <dbReference type="EMBL" id="CAA6801079.1"/>
    </source>
</evidence>
<dbReference type="InterPro" id="IPR000014">
    <property type="entry name" value="PAS"/>
</dbReference>
<dbReference type="NCBIfam" id="TIGR00229">
    <property type="entry name" value="sensory_box"/>
    <property type="match status" value="1"/>
</dbReference>
<reference evidence="2" key="1">
    <citation type="submission" date="2020-01" db="EMBL/GenBank/DDBJ databases">
        <authorList>
            <person name="Meier V. D."/>
            <person name="Meier V D."/>
        </authorList>
    </citation>
    <scope>NUCLEOTIDE SEQUENCE</scope>
    <source>
        <strain evidence="2">HLG_WM_MAG_03</strain>
    </source>
</reference>
<organism evidence="2">
    <name type="scientific">uncultured Sulfurovum sp</name>
    <dbReference type="NCBI Taxonomy" id="269237"/>
    <lineage>
        <taxon>Bacteria</taxon>
        <taxon>Pseudomonadati</taxon>
        <taxon>Campylobacterota</taxon>
        <taxon>Epsilonproteobacteria</taxon>
        <taxon>Campylobacterales</taxon>
        <taxon>Sulfurovaceae</taxon>
        <taxon>Sulfurovum</taxon>
        <taxon>environmental samples</taxon>
    </lineage>
</organism>
<dbReference type="CDD" id="cd00130">
    <property type="entry name" value="PAS"/>
    <property type="match status" value="1"/>
</dbReference>
<dbReference type="AlphaFoldDB" id="A0A6S6S984"/>
<feature type="domain" description="PAS fold-3" evidence="1">
    <location>
        <begin position="29"/>
        <end position="113"/>
    </location>
</feature>
<protein>
    <submittedName>
        <fullName evidence="2">Methyl-accepting chemotaxis protein</fullName>
    </submittedName>
</protein>
<dbReference type="EMBL" id="CACVAR010000081">
    <property type="protein sequence ID" value="CAA6801079.1"/>
    <property type="molecule type" value="Genomic_DNA"/>
</dbReference>
<accession>A0A6S6S984</accession>
<evidence type="ECO:0000259" key="1">
    <source>
        <dbReference type="Pfam" id="PF08447"/>
    </source>
</evidence>
<dbReference type="InterPro" id="IPR013655">
    <property type="entry name" value="PAS_fold_3"/>
</dbReference>